<accession>A0A8T0BRN1</accession>
<dbReference type="SUPFAM" id="SSF50353">
    <property type="entry name" value="Cytokine"/>
    <property type="match status" value="1"/>
</dbReference>
<evidence type="ECO:0000313" key="5">
    <source>
        <dbReference type="EMBL" id="KAF7709769.1"/>
    </source>
</evidence>
<dbReference type="SMART" id="SM00442">
    <property type="entry name" value="FGF"/>
    <property type="match status" value="1"/>
</dbReference>
<proteinExistence type="inferred from homology"/>
<dbReference type="PRINTS" id="PR00262">
    <property type="entry name" value="IL1HBGF"/>
</dbReference>
<dbReference type="InterPro" id="IPR008996">
    <property type="entry name" value="IL1/FGF"/>
</dbReference>
<dbReference type="GO" id="GO:0005576">
    <property type="term" value="C:extracellular region"/>
    <property type="evidence" value="ECO:0007669"/>
    <property type="project" value="UniProtKB-SubCell"/>
</dbReference>
<feature type="signal peptide" evidence="4">
    <location>
        <begin position="1"/>
        <end position="20"/>
    </location>
</feature>
<keyword evidence="6" id="KW-1185">Reference proteome</keyword>
<comment type="similarity">
    <text evidence="2 4">Belongs to the heparin-binding growth factors family.</text>
</comment>
<keyword evidence="3" id="KW-0964">Secreted</keyword>
<dbReference type="InterPro" id="IPR002209">
    <property type="entry name" value="Fibroblast_GF_fam"/>
</dbReference>
<dbReference type="Gene3D" id="2.80.10.50">
    <property type="match status" value="1"/>
</dbReference>
<protein>
    <recommendedName>
        <fullName evidence="4">Fibroblast growth factor</fullName>
        <shortName evidence="4">FGF</shortName>
    </recommendedName>
</protein>
<dbReference type="CDD" id="cd23305">
    <property type="entry name" value="beta-trefoil_FGF3-like"/>
    <property type="match status" value="1"/>
</dbReference>
<evidence type="ECO:0000313" key="6">
    <source>
        <dbReference type="Proteomes" id="UP000606274"/>
    </source>
</evidence>
<evidence type="ECO:0000256" key="4">
    <source>
        <dbReference type="RuleBase" id="RU049442"/>
    </source>
</evidence>
<dbReference type="PANTHER" id="PTHR11486">
    <property type="entry name" value="FIBROBLAST GROWTH FACTOR"/>
    <property type="match status" value="1"/>
</dbReference>
<evidence type="ECO:0000256" key="1">
    <source>
        <dbReference type="ARBA" id="ARBA00004613"/>
    </source>
</evidence>
<sequence>MDLRLTLVCVTMLLGVCVRCKRSKMDTGRDLTSRLRHMWLLSIKESKLRQKDAYSTGMVKTYQLLYCRVGIGYHLQIQPNGNVRGVHEPSEQSWLKVFAVKPGVVGIRGIKSKLYLCMNKEGIARGKTQFSPDCLFKEHLEENHYTTYSSAAYPGLYLALSHRGHIRRGDLVGPYHLSSHFLPRKVTMS</sequence>
<keyword evidence="4" id="KW-0732">Signal</keyword>
<dbReference type="GO" id="GO:0008083">
    <property type="term" value="F:growth factor activity"/>
    <property type="evidence" value="ECO:0007669"/>
    <property type="project" value="InterPro"/>
</dbReference>
<feature type="chain" id="PRO_5035965166" description="Fibroblast growth factor" evidence="4">
    <location>
        <begin position="21"/>
        <end position="189"/>
    </location>
</feature>
<gene>
    <name evidence="5" type="ORF">HF521_016619</name>
</gene>
<comment type="caution">
    <text evidence="5">The sequence shown here is derived from an EMBL/GenBank/DDBJ whole genome shotgun (WGS) entry which is preliminary data.</text>
</comment>
<organism evidence="5 6">
    <name type="scientific">Silurus meridionalis</name>
    <name type="common">Southern catfish</name>
    <name type="synonym">Silurus soldatovi meridionalis</name>
    <dbReference type="NCBI Taxonomy" id="175797"/>
    <lineage>
        <taxon>Eukaryota</taxon>
        <taxon>Metazoa</taxon>
        <taxon>Chordata</taxon>
        <taxon>Craniata</taxon>
        <taxon>Vertebrata</taxon>
        <taxon>Euteleostomi</taxon>
        <taxon>Actinopterygii</taxon>
        <taxon>Neopterygii</taxon>
        <taxon>Teleostei</taxon>
        <taxon>Ostariophysi</taxon>
        <taxon>Siluriformes</taxon>
        <taxon>Siluridae</taxon>
        <taxon>Silurus</taxon>
    </lineage>
</organism>
<dbReference type="Proteomes" id="UP000606274">
    <property type="component" value="Unassembled WGS sequence"/>
</dbReference>
<reference evidence="5" key="1">
    <citation type="submission" date="2020-08" db="EMBL/GenBank/DDBJ databases">
        <title>Chromosome-level assembly of Southern catfish (Silurus meridionalis) provides insights into visual adaptation to the nocturnal and benthic lifestyles.</title>
        <authorList>
            <person name="Zhang Y."/>
            <person name="Wang D."/>
            <person name="Peng Z."/>
        </authorList>
    </citation>
    <scope>NUCLEOTIDE SEQUENCE</scope>
    <source>
        <strain evidence="5">SWU-2019-XX</strain>
        <tissue evidence="5">Muscle</tissue>
    </source>
</reference>
<evidence type="ECO:0000256" key="3">
    <source>
        <dbReference type="ARBA" id="ARBA00022525"/>
    </source>
</evidence>
<dbReference type="AlphaFoldDB" id="A0A8T0BRN1"/>
<dbReference type="PRINTS" id="PR00263">
    <property type="entry name" value="HBGFFGF"/>
</dbReference>
<comment type="subcellular location">
    <subcellularLocation>
        <location evidence="1">Secreted</location>
    </subcellularLocation>
</comment>
<evidence type="ECO:0000256" key="2">
    <source>
        <dbReference type="ARBA" id="ARBA00007936"/>
    </source>
</evidence>
<name>A0A8T0BRN1_SILME</name>
<dbReference type="Pfam" id="PF00167">
    <property type="entry name" value="FGF"/>
    <property type="match status" value="1"/>
</dbReference>
<dbReference type="EMBL" id="JABFDY010000003">
    <property type="protein sequence ID" value="KAF7709769.1"/>
    <property type="molecule type" value="Genomic_DNA"/>
</dbReference>